<comment type="similarity">
    <text evidence="5">Belongs to the SAT4 family.</text>
</comment>
<protein>
    <recommendedName>
        <fullName evidence="7">Rhodopsin domain-containing protein</fullName>
    </recommendedName>
</protein>
<evidence type="ECO:0000256" key="1">
    <source>
        <dbReference type="ARBA" id="ARBA00004141"/>
    </source>
</evidence>
<dbReference type="PANTHER" id="PTHR33048">
    <property type="entry name" value="PTH11-LIKE INTEGRAL MEMBRANE PROTEIN (AFU_ORTHOLOGUE AFUA_5G11245)"/>
    <property type="match status" value="1"/>
</dbReference>
<feature type="transmembrane region" description="Helical" evidence="6">
    <location>
        <begin position="81"/>
        <end position="108"/>
    </location>
</feature>
<dbReference type="InterPro" id="IPR049326">
    <property type="entry name" value="Rhodopsin_dom_fungi"/>
</dbReference>
<feature type="transmembrane region" description="Helical" evidence="6">
    <location>
        <begin position="169"/>
        <end position="189"/>
    </location>
</feature>
<name>A0A2V1CZT5_9PLEO</name>
<evidence type="ECO:0000256" key="5">
    <source>
        <dbReference type="ARBA" id="ARBA00038359"/>
    </source>
</evidence>
<reference evidence="8 9" key="1">
    <citation type="journal article" date="2018" name="Sci. Rep.">
        <title>Comparative genomics provides insights into the lifestyle and reveals functional heterogeneity of dark septate endophytic fungi.</title>
        <authorList>
            <person name="Knapp D.G."/>
            <person name="Nemeth J.B."/>
            <person name="Barry K."/>
            <person name="Hainaut M."/>
            <person name="Henrissat B."/>
            <person name="Johnson J."/>
            <person name="Kuo A."/>
            <person name="Lim J.H.P."/>
            <person name="Lipzen A."/>
            <person name="Nolan M."/>
            <person name="Ohm R.A."/>
            <person name="Tamas L."/>
            <person name="Grigoriev I.V."/>
            <person name="Spatafora J.W."/>
            <person name="Nagy L.G."/>
            <person name="Kovacs G.M."/>
        </authorList>
    </citation>
    <scope>NUCLEOTIDE SEQUENCE [LARGE SCALE GENOMIC DNA]</scope>
    <source>
        <strain evidence="8 9">DSE2036</strain>
    </source>
</reference>
<gene>
    <name evidence="8" type="ORF">DM02DRAFT_474733</name>
</gene>
<dbReference type="InterPro" id="IPR052337">
    <property type="entry name" value="SAT4-like"/>
</dbReference>
<proteinExistence type="inferred from homology"/>
<evidence type="ECO:0000256" key="4">
    <source>
        <dbReference type="ARBA" id="ARBA00023136"/>
    </source>
</evidence>
<feature type="non-terminal residue" evidence="8">
    <location>
        <position position="266"/>
    </location>
</feature>
<feature type="non-terminal residue" evidence="8">
    <location>
        <position position="1"/>
    </location>
</feature>
<dbReference type="AlphaFoldDB" id="A0A2V1CZT5"/>
<feature type="domain" description="Rhodopsin" evidence="7">
    <location>
        <begin position="25"/>
        <end position="265"/>
    </location>
</feature>
<feature type="transmembrane region" description="Helical" evidence="6">
    <location>
        <begin position="201"/>
        <end position="218"/>
    </location>
</feature>
<dbReference type="PANTHER" id="PTHR33048:SF129">
    <property type="entry name" value="INTEGRAL MEMBRANE PROTEIN-RELATED"/>
    <property type="match status" value="1"/>
</dbReference>
<evidence type="ECO:0000256" key="3">
    <source>
        <dbReference type="ARBA" id="ARBA00022989"/>
    </source>
</evidence>
<keyword evidence="4 6" id="KW-0472">Membrane</keyword>
<feature type="transmembrane region" description="Helical" evidence="6">
    <location>
        <begin position="120"/>
        <end position="140"/>
    </location>
</feature>
<evidence type="ECO:0000313" key="8">
    <source>
        <dbReference type="EMBL" id="PVH91256.1"/>
    </source>
</evidence>
<keyword evidence="3 6" id="KW-1133">Transmembrane helix</keyword>
<organism evidence="8 9">
    <name type="scientific">Periconia macrospinosa</name>
    <dbReference type="NCBI Taxonomy" id="97972"/>
    <lineage>
        <taxon>Eukaryota</taxon>
        <taxon>Fungi</taxon>
        <taxon>Dikarya</taxon>
        <taxon>Ascomycota</taxon>
        <taxon>Pezizomycotina</taxon>
        <taxon>Dothideomycetes</taxon>
        <taxon>Pleosporomycetidae</taxon>
        <taxon>Pleosporales</taxon>
        <taxon>Massarineae</taxon>
        <taxon>Periconiaceae</taxon>
        <taxon>Periconia</taxon>
    </lineage>
</organism>
<feature type="transmembrane region" description="Helical" evidence="6">
    <location>
        <begin position="238"/>
        <end position="261"/>
    </location>
</feature>
<keyword evidence="2 6" id="KW-0812">Transmembrane</keyword>
<feature type="transmembrane region" description="Helical" evidence="6">
    <location>
        <begin position="6"/>
        <end position="29"/>
    </location>
</feature>
<sequence length="266" mass="30045">NDSIAPRLLIPVGIILGIGFIIYVARMYSRIKMNHKLDRDDFAITVAEICSIVGYALVAVSCKYGVGRHTIHVSSEDRSSALFYFFLQATVCYWGVAAMRVSVAFLLLRMMPHSTAWKRILWIMISFQVLVVLFTTVWSVTFCIPPRAFWKNVPGAKCKSTYAARVFGYLYTSIGMSSDLFLSLMPLTFIWHLRRPRVEKVVVGVLMCLGLTATTAAIKRLVDMAYWNYSSSDLLRDLLIPNMWCMLEEVIGVAAVSIPYLKAPME</sequence>
<dbReference type="GO" id="GO:0016020">
    <property type="term" value="C:membrane"/>
    <property type="evidence" value="ECO:0007669"/>
    <property type="project" value="UniProtKB-SubCell"/>
</dbReference>
<feature type="transmembrane region" description="Helical" evidence="6">
    <location>
        <begin position="41"/>
        <end position="61"/>
    </location>
</feature>
<accession>A0A2V1CZT5</accession>
<evidence type="ECO:0000259" key="7">
    <source>
        <dbReference type="Pfam" id="PF20684"/>
    </source>
</evidence>
<evidence type="ECO:0000256" key="2">
    <source>
        <dbReference type="ARBA" id="ARBA00022692"/>
    </source>
</evidence>
<dbReference type="Proteomes" id="UP000244855">
    <property type="component" value="Unassembled WGS sequence"/>
</dbReference>
<evidence type="ECO:0000256" key="6">
    <source>
        <dbReference type="SAM" id="Phobius"/>
    </source>
</evidence>
<comment type="subcellular location">
    <subcellularLocation>
        <location evidence="1">Membrane</location>
        <topology evidence="1">Multi-pass membrane protein</topology>
    </subcellularLocation>
</comment>
<keyword evidence="9" id="KW-1185">Reference proteome</keyword>
<dbReference type="OrthoDB" id="5278984at2759"/>
<dbReference type="Pfam" id="PF20684">
    <property type="entry name" value="Fung_rhodopsin"/>
    <property type="match status" value="1"/>
</dbReference>
<dbReference type="EMBL" id="KZ805912">
    <property type="protein sequence ID" value="PVH91256.1"/>
    <property type="molecule type" value="Genomic_DNA"/>
</dbReference>
<evidence type="ECO:0000313" key="9">
    <source>
        <dbReference type="Proteomes" id="UP000244855"/>
    </source>
</evidence>